<dbReference type="InterPro" id="IPR002491">
    <property type="entry name" value="ABC_transptr_periplasmic_BD"/>
</dbReference>
<dbReference type="Pfam" id="PF01497">
    <property type="entry name" value="Peripla_BP_2"/>
    <property type="match status" value="1"/>
</dbReference>
<gene>
    <name evidence="2" type="ORF">AW14_07485</name>
</gene>
<dbReference type="OrthoDB" id="9812528at2"/>
<dbReference type="KEGG" id="sze:AW14_07485"/>
<dbReference type="Gene3D" id="3.40.50.1980">
    <property type="entry name" value="Nitrogenase molybdenum iron protein domain"/>
    <property type="match status" value="2"/>
</dbReference>
<proteinExistence type="predicted"/>
<name>A0A0C5WE35_9FLAO</name>
<dbReference type="PANTHER" id="PTHR30535:SF34">
    <property type="entry name" value="MOLYBDATE-BINDING PROTEIN MOLA"/>
    <property type="match status" value="1"/>
</dbReference>
<dbReference type="Proteomes" id="UP000032229">
    <property type="component" value="Chromosome"/>
</dbReference>
<sequence>MKLEYVILFFVLTFFGCKNESKKTQEFNVSNGKPIEIKYATGFSVINYDNYKILEIKNPWPDANKTYKYILINEEKASKIAIPKNEFDGIIINPIEKIVVTSTTHIPALELLDVAETLIGFPGTDYVSSKKTRSQIDKGLIRELGKNEGINTEVLLELQPNLVVGFGVNGKNRTFETIKKSGIPVVFNGDWVENSPLAKAEWIKFFGALYNKELAAEAIFNSIEKDYLEAKTLAENTTYKPTVLSGAMHKDIWHLPNGNSTEAQLLKDANTNYLWANSKGTGSLAFNFETVFSKAKNADIWISPSNYESLEALKNANPQHTMFDAFKNKHIFTSNNTTGKTGGVLYFEEGTTRPDLVLKDLIKICHPEVLKNYDLYFFKPLE</sequence>
<dbReference type="SUPFAM" id="SSF53807">
    <property type="entry name" value="Helical backbone' metal receptor"/>
    <property type="match status" value="1"/>
</dbReference>
<evidence type="ECO:0000313" key="2">
    <source>
        <dbReference type="EMBL" id="AJR03494.1"/>
    </source>
</evidence>
<dbReference type="InterPro" id="IPR050902">
    <property type="entry name" value="ABC_Transporter_SBP"/>
</dbReference>
<evidence type="ECO:0000313" key="3">
    <source>
        <dbReference type="Proteomes" id="UP000032229"/>
    </source>
</evidence>
<dbReference type="GO" id="GO:0071281">
    <property type="term" value="P:cellular response to iron ion"/>
    <property type="evidence" value="ECO:0007669"/>
    <property type="project" value="TreeGrafter"/>
</dbReference>
<dbReference type="RefSeq" id="WP_044638212.1">
    <property type="nucleotide sequence ID" value="NZ_CP007202.1"/>
</dbReference>
<reference evidence="2 3" key="1">
    <citation type="submission" date="2014-02" db="EMBL/GenBank/DDBJ databases">
        <authorList>
            <person name="Young C.-C."/>
            <person name="Hameed A."/>
            <person name="Huang H.-C."/>
            <person name="Shahina M."/>
        </authorList>
    </citation>
    <scope>NUCLEOTIDE SEQUENCE [LARGE SCALE GENOMIC DNA]</scope>
    <source>
        <strain evidence="2 3">CC-SAMT-1</strain>
    </source>
</reference>
<protein>
    <submittedName>
        <fullName evidence="2">ABC transporter substrate-binding protein</fullName>
    </submittedName>
</protein>
<keyword evidence="3" id="KW-1185">Reference proteome</keyword>
<dbReference type="PROSITE" id="PS50983">
    <property type="entry name" value="FE_B12_PBP"/>
    <property type="match status" value="1"/>
</dbReference>
<organism evidence="2 3">
    <name type="scientific">Siansivirga zeaxanthinifaciens CC-SAMT-1</name>
    <dbReference type="NCBI Taxonomy" id="1454006"/>
    <lineage>
        <taxon>Bacteria</taxon>
        <taxon>Pseudomonadati</taxon>
        <taxon>Bacteroidota</taxon>
        <taxon>Flavobacteriia</taxon>
        <taxon>Flavobacteriales</taxon>
        <taxon>Flavobacteriaceae</taxon>
        <taxon>Siansivirga</taxon>
    </lineage>
</organism>
<accession>A0A0C5WE35</accession>
<dbReference type="EMBL" id="CP007202">
    <property type="protein sequence ID" value="AJR03494.1"/>
    <property type="molecule type" value="Genomic_DNA"/>
</dbReference>
<feature type="domain" description="Fe/B12 periplasmic-binding" evidence="1">
    <location>
        <begin position="97"/>
        <end position="369"/>
    </location>
</feature>
<dbReference type="AlphaFoldDB" id="A0A0C5WE35"/>
<dbReference type="PROSITE" id="PS51257">
    <property type="entry name" value="PROKAR_LIPOPROTEIN"/>
    <property type="match status" value="1"/>
</dbReference>
<dbReference type="PATRIC" id="fig|1454006.5.peg.1474"/>
<dbReference type="HOGENOM" id="CLU_025776_1_0_10"/>
<dbReference type="PANTHER" id="PTHR30535">
    <property type="entry name" value="VITAMIN B12-BINDING PROTEIN"/>
    <property type="match status" value="1"/>
</dbReference>
<dbReference type="STRING" id="1454006.AW14_07485"/>
<evidence type="ECO:0000259" key="1">
    <source>
        <dbReference type="PROSITE" id="PS50983"/>
    </source>
</evidence>